<gene>
    <name evidence="13 17" type="primary">dnaJ</name>
    <name evidence="17" type="ORF">SSCH_170002</name>
</gene>
<comment type="cofactor">
    <cofactor evidence="13">
        <name>Zn(2+)</name>
        <dbReference type="ChEBI" id="CHEBI:29105"/>
    </cofactor>
    <text evidence="13">Binds 2 Zn(2+) ions per monomer.</text>
</comment>
<evidence type="ECO:0000256" key="7">
    <source>
        <dbReference type="ARBA" id="ARBA00022771"/>
    </source>
</evidence>
<dbReference type="InterPro" id="IPR036410">
    <property type="entry name" value="HSP_DnaJ_Cys-rich_dom_sf"/>
</dbReference>
<dbReference type="GO" id="GO:0008270">
    <property type="term" value="F:zinc ion binding"/>
    <property type="evidence" value="ECO:0007669"/>
    <property type="project" value="UniProtKB-UniRule"/>
</dbReference>
<dbReference type="SUPFAM" id="SSF57938">
    <property type="entry name" value="DnaJ/Hsp40 cysteine-rich domain"/>
    <property type="match status" value="1"/>
</dbReference>
<proteinExistence type="inferred from homology"/>
<dbReference type="HAMAP" id="MF_01152">
    <property type="entry name" value="DnaJ"/>
    <property type="match status" value="1"/>
</dbReference>
<feature type="binding site" evidence="13">
    <location>
        <position position="175"/>
    </location>
    <ligand>
        <name>Zn(2+)</name>
        <dbReference type="ChEBI" id="CHEBI:29105"/>
        <label>2</label>
    </ligand>
</feature>
<reference evidence="18" key="1">
    <citation type="submission" date="2015-01" db="EMBL/GenBank/DDBJ databases">
        <authorList>
            <person name="Manzoor Shahid"/>
            <person name="Zubair Saima"/>
        </authorList>
    </citation>
    <scope>NUCLEOTIDE SEQUENCE [LARGE SCALE GENOMIC DNA]</scope>
    <source>
        <strain evidence="18">Sp3</strain>
    </source>
</reference>
<dbReference type="PANTHER" id="PTHR43096:SF48">
    <property type="entry name" value="CHAPERONE PROTEIN DNAJ"/>
    <property type="match status" value="1"/>
</dbReference>
<evidence type="ECO:0000256" key="11">
    <source>
        <dbReference type="ARBA" id="ARBA00061004"/>
    </source>
</evidence>
<comment type="similarity">
    <text evidence="11 13">Belongs to the DnaJ family.</text>
</comment>
<feature type="binding site" evidence="13">
    <location>
        <position position="155"/>
    </location>
    <ligand>
        <name>Zn(2+)</name>
        <dbReference type="ChEBI" id="CHEBI:29105"/>
        <label>1</label>
    </ligand>
</feature>
<feature type="binding site" evidence="13">
    <location>
        <position position="215"/>
    </location>
    <ligand>
        <name>Zn(2+)</name>
        <dbReference type="ChEBI" id="CHEBI:29105"/>
        <label>1</label>
    </ligand>
</feature>
<dbReference type="FunFam" id="2.10.230.10:FF:000002">
    <property type="entry name" value="Molecular chaperone DnaJ"/>
    <property type="match status" value="1"/>
</dbReference>
<dbReference type="CDD" id="cd10719">
    <property type="entry name" value="DnaJ_zf"/>
    <property type="match status" value="1"/>
</dbReference>
<sequence length="377" mass="41325">MDKRDYYEVLGVDRNASETEIKKAYRKLARQYHPDMNPDNQEEAAEKFKEVHEAYEVLGDQEKRGRYDQFGHAAFDMGAGAGPGGAGYDFGNFGGFEDIFDVFFGGGGGFGSPFGGGQRGGPRRGPDLQMNIELSFKEAAFGVEREVTIQRWEDCGDCGGSGAAPGTEPVTCYKCGGTGQVRVTQRIAFGQFSTVTTCDNCKGTGKTIEKPCNTCHGKGKVRRPRKVNIQVPAGVDNGSALRLAGEGELGTQGGPPGDLIVRIRVRPHKVFKREKDNVVMEVPISFVQAALGDEIEIPTLDGNTKFRIPEGTQPNAVFHLRGKGIPHLQGYGRGDQILSIKVVIPTKLTEEQKEMLHKFDTTVRIDQYQTRKAFLKR</sequence>
<dbReference type="GO" id="GO:0009408">
    <property type="term" value="P:response to heat"/>
    <property type="evidence" value="ECO:0007669"/>
    <property type="project" value="InterPro"/>
</dbReference>
<dbReference type="PROSITE" id="PS50076">
    <property type="entry name" value="DNAJ_2"/>
    <property type="match status" value="1"/>
</dbReference>
<evidence type="ECO:0000256" key="6">
    <source>
        <dbReference type="ARBA" id="ARBA00022737"/>
    </source>
</evidence>
<dbReference type="InterPro" id="IPR036869">
    <property type="entry name" value="J_dom_sf"/>
</dbReference>
<evidence type="ECO:0000256" key="4">
    <source>
        <dbReference type="ARBA" id="ARBA00022705"/>
    </source>
</evidence>
<feature type="binding site" evidence="13">
    <location>
        <position position="201"/>
    </location>
    <ligand>
        <name>Zn(2+)</name>
        <dbReference type="ChEBI" id="CHEBI:29105"/>
        <label>2</label>
    </ligand>
</feature>
<dbReference type="InterPro" id="IPR001623">
    <property type="entry name" value="DnaJ_domain"/>
</dbReference>
<dbReference type="SMART" id="SM00271">
    <property type="entry name" value="DnaJ"/>
    <property type="match status" value="1"/>
</dbReference>
<dbReference type="GO" id="GO:0005737">
    <property type="term" value="C:cytoplasm"/>
    <property type="evidence" value="ECO:0007669"/>
    <property type="project" value="UniProtKB-SubCell"/>
</dbReference>
<evidence type="ECO:0000256" key="10">
    <source>
        <dbReference type="ARBA" id="ARBA00023186"/>
    </source>
</evidence>
<dbReference type="SUPFAM" id="SSF49493">
    <property type="entry name" value="HSP40/DnaJ peptide-binding domain"/>
    <property type="match status" value="2"/>
</dbReference>
<dbReference type="Pfam" id="PF01556">
    <property type="entry name" value="DnaJ_C"/>
    <property type="match status" value="1"/>
</dbReference>
<feature type="binding site" evidence="13">
    <location>
        <position position="212"/>
    </location>
    <ligand>
        <name>Zn(2+)</name>
        <dbReference type="ChEBI" id="CHEBI:29105"/>
        <label>1</label>
    </ligand>
</feature>
<dbReference type="NCBIfam" id="NF008035">
    <property type="entry name" value="PRK10767.1"/>
    <property type="match status" value="1"/>
</dbReference>
<comment type="domain">
    <text evidence="13">The J domain is necessary and sufficient to stimulate DnaK ATPase activity. Zinc center 1 plays an important role in the autonomous, DnaK-independent chaperone activity of DnaJ. Zinc center 2 is essential for interaction with DnaK and for DnaJ activity.</text>
</comment>
<dbReference type="GO" id="GO:0006260">
    <property type="term" value="P:DNA replication"/>
    <property type="evidence" value="ECO:0007669"/>
    <property type="project" value="UniProtKB-KW"/>
</dbReference>
<protein>
    <recommendedName>
        <fullName evidence="12 13">Chaperone protein DnaJ</fullName>
    </recommendedName>
</protein>
<dbReference type="EMBL" id="CDRZ01000079">
    <property type="protein sequence ID" value="CEO88269.1"/>
    <property type="molecule type" value="Genomic_DNA"/>
</dbReference>
<feature type="repeat" description="CXXCXGXG motif" evidence="13">
    <location>
        <begin position="155"/>
        <end position="162"/>
    </location>
</feature>
<accession>A0A0B7MCL4</accession>
<dbReference type="InterPro" id="IPR008971">
    <property type="entry name" value="HSP40/DnaJ_pept-bd"/>
</dbReference>
<evidence type="ECO:0000259" key="15">
    <source>
        <dbReference type="PROSITE" id="PS50076"/>
    </source>
</evidence>
<evidence type="ECO:0000256" key="14">
    <source>
        <dbReference type="PROSITE-ProRule" id="PRU00546"/>
    </source>
</evidence>
<dbReference type="FunFam" id="1.10.287.110:FF:000031">
    <property type="entry name" value="Molecular chaperone DnaJ"/>
    <property type="match status" value="1"/>
</dbReference>
<dbReference type="GO" id="GO:0042026">
    <property type="term" value="P:protein refolding"/>
    <property type="evidence" value="ECO:0007669"/>
    <property type="project" value="TreeGrafter"/>
</dbReference>
<feature type="binding site" evidence="13">
    <location>
        <position position="198"/>
    </location>
    <ligand>
        <name>Zn(2+)</name>
        <dbReference type="ChEBI" id="CHEBI:29105"/>
        <label>2</label>
    </ligand>
</feature>
<keyword evidence="3 13" id="KW-0963">Cytoplasm</keyword>
<feature type="repeat" description="CXXCXGXG motif" evidence="13">
    <location>
        <begin position="212"/>
        <end position="219"/>
    </location>
</feature>
<dbReference type="InterPro" id="IPR002939">
    <property type="entry name" value="DnaJ_C"/>
</dbReference>
<evidence type="ECO:0000256" key="5">
    <source>
        <dbReference type="ARBA" id="ARBA00022723"/>
    </source>
</evidence>
<evidence type="ECO:0000313" key="17">
    <source>
        <dbReference type="EMBL" id="CEO88269.1"/>
    </source>
</evidence>
<dbReference type="Pfam" id="PF00226">
    <property type="entry name" value="DnaJ"/>
    <property type="match status" value="1"/>
</dbReference>
<dbReference type="RefSeq" id="WP_232294222.1">
    <property type="nucleotide sequence ID" value="NZ_CDRZ01000079.1"/>
</dbReference>
<feature type="binding site" evidence="13">
    <location>
        <position position="158"/>
    </location>
    <ligand>
        <name>Zn(2+)</name>
        <dbReference type="ChEBI" id="CHEBI:29105"/>
        <label>1</label>
    </ligand>
</feature>
<dbReference type="PANTHER" id="PTHR43096">
    <property type="entry name" value="DNAJ HOMOLOG 1, MITOCHONDRIAL-RELATED"/>
    <property type="match status" value="1"/>
</dbReference>
<dbReference type="GO" id="GO:0051082">
    <property type="term" value="F:unfolded protein binding"/>
    <property type="evidence" value="ECO:0007669"/>
    <property type="project" value="UniProtKB-UniRule"/>
</dbReference>
<keyword evidence="6 13" id="KW-0677">Repeat</keyword>
<evidence type="ECO:0000259" key="16">
    <source>
        <dbReference type="PROSITE" id="PS51188"/>
    </source>
</evidence>
<dbReference type="CDD" id="cd06257">
    <property type="entry name" value="DnaJ"/>
    <property type="match status" value="1"/>
</dbReference>
<keyword evidence="10 13" id="KW-0143">Chaperone</keyword>
<dbReference type="GO" id="GO:0005524">
    <property type="term" value="F:ATP binding"/>
    <property type="evidence" value="ECO:0007669"/>
    <property type="project" value="InterPro"/>
</dbReference>
<evidence type="ECO:0000313" key="18">
    <source>
        <dbReference type="Proteomes" id="UP000046155"/>
    </source>
</evidence>
<dbReference type="PROSITE" id="PS51188">
    <property type="entry name" value="ZF_CR"/>
    <property type="match status" value="1"/>
</dbReference>
<dbReference type="InterPro" id="IPR001305">
    <property type="entry name" value="HSP_DnaJ_Cys-rich_dom"/>
</dbReference>
<name>A0A0B7MCL4_9FIRM</name>
<keyword evidence="7 13" id="KW-0863">Zinc-finger</keyword>
<dbReference type="Gene3D" id="1.10.287.110">
    <property type="entry name" value="DnaJ domain"/>
    <property type="match status" value="1"/>
</dbReference>
<dbReference type="PROSITE" id="PS00636">
    <property type="entry name" value="DNAJ_1"/>
    <property type="match status" value="1"/>
</dbReference>
<dbReference type="SUPFAM" id="SSF46565">
    <property type="entry name" value="Chaperone J-domain"/>
    <property type="match status" value="1"/>
</dbReference>
<evidence type="ECO:0000256" key="12">
    <source>
        <dbReference type="ARBA" id="ARBA00067609"/>
    </source>
</evidence>
<keyword evidence="4 13" id="KW-0235">DNA replication</keyword>
<comment type="subunit">
    <text evidence="2 13">Homodimer.</text>
</comment>
<comment type="function">
    <text evidence="13">Participates actively in the response to hyperosmotic and heat shock by preventing the aggregation of stress-denatured proteins and by disaggregating proteins, also in an autonomous, DnaK-independent fashion. Unfolded proteins bind initially to DnaJ; upon interaction with the DnaJ-bound protein, DnaK hydrolyzes its bound ATP, resulting in the formation of a stable complex. GrpE releases ADP from DnaK; ATP binding to DnaK triggers the release of the substrate protein, thus completing the reaction cycle. Several rounds of ATP-dependent interactions between DnaJ, DnaK and GrpE are required for fully efficient folding. Also involved, together with DnaK and GrpE, in the DNA replication of plasmids through activation of initiation proteins.</text>
</comment>
<evidence type="ECO:0000256" key="1">
    <source>
        <dbReference type="ARBA" id="ARBA00004496"/>
    </source>
</evidence>
<dbReference type="Gene3D" id="2.60.260.20">
    <property type="entry name" value="Urease metallochaperone UreE, N-terminal domain"/>
    <property type="match status" value="2"/>
</dbReference>
<feature type="repeat" description="CXXCXGXG motif" evidence="13">
    <location>
        <begin position="172"/>
        <end position="179"/>
    </location>
</feature>
<dbReference type="NCBIfam" id="TIGR02349">
    <property type="entry name" value="DnaJ_bact"/>
    <property type="match status" value="1"/>
</dbReference>
<evidence type="ECO:0000256" key="3">
    <source>
        <dbReference type="ARBA" id="ARBA00022490"/>
    </source>
</evidence>
<dbReference type="AlphaFoldDB" id="A0A0B7MCL4"/>
<dbReference type="Gene3D" id="2.10.230.10">
    <property type="entry name" value="Heat shock protein DnaJ, cysteine-rich domain"/>
    <property type="match status" value="1"/>
</dbReference>
<evidence type="ECO:0000256" key="13">
    <source>
        <dbReference type="HAMAP-Rule" id="MF_01152"/>
    </source>
</evidence>
<dbReference type="GO" id="GO:0031072">
    <property type="term" value="F:heat shock protein binding"/>
    <property type="evidence" value="ECO:0007669"/>
    <property type="project" value="InterPro"/>
</dbReference>
<dbReference type="InterPro" id="IPR018253">
    <property type="entry name" value="DnaJ_domain_CS"/>
</dbReference>
<dbReference type="FunFam" id="2.60.260.20:FF:000004">
    <property type="entry name" value="Molecular chaperone DnaJ"/>
    <property type="match status" value="1"/>
</dbReference>
<dbReference type="PRINTS" id="PR00625">
    <property type="entry name" value="JDOMAIN"/>
</dbReference>
<feature type="domain" description="CR-type" evidence="16">
    <location>
        <begin position="142"/>
        <end position="224"/>
    </location>
</feature>
<keyword evidence="8 13" id="KW-0862">Zinc</keyword>
<organism evidence="17 18">
    <name type="scientific">Syntrophaceticus schinkii</name>
    <dbReference type="NCBI Taxonomy" id="499207"/>
    <lineage>
        <taxon>Bacteria</taxon>
        <taxon>Bacillati</taxon>
        <taxon>Bacillota</taxon>
        <taxon>Clostridia</taxon>
        <taxon>Thermoanaerobacterales</taxon>
        <taxon>Thermoanaerobacterales Family III. Incertae Sedis</taxon>
        <taxon>Syntrophaceticus</taxon>
    </lineage>
</organism>
<feature type="zinc finger region" description="CR-type" evidence="14">
    <location>
        <begin position="142"/>
        <end position="224"/>
    </location>
</feature>
<keyword evidence="5 13" id="KW-0479">Metal-binding</keyword>
<dbReference type="Pfam" id="PF00684">
    <property type="entry name" value="DnaJ_CXXCXGXG"/>
    <property type="match status" value="1"/>
</dbReference>
<feature type="repeat" description="CXXCXGXG motif" evidence="13">
    <location>
        <begin position="198"/>
        <end position="205"/>
    </location>
</feature>
<feature type="domain" description="J" evidence="15">
    <location>
        <begin position="5"/>
        <end position="71"/>
    </location>
</feature>
<keyword evidence="9 13" id="KW-0346">Stress response</keyword>
<comment type="subcellular location">
    <subcellularLocation>
        <location evidence="1 13">Cytoplasm</location>
    </subcellularLocation>
</comment>
<dbReference type="Proteomes" id="UP000046155">
    <property type="component" value="Unassembled WGS sequence"/>
</dbReference>
<evidence type="ECO:0000256" key="8">
    <source>
        <dbReference type="ARBA" id="ARBA00022833"/>
    </source>
</evidence>
<evidence type="ECO:0000256" key="2">
    <source>
        <dbReference type="ARBA" id="ARBA00011738"/>
    </source>
</evidence>
<evidence type="ECO:0000256" key="9">
    <source>
        <dbReference type="ARBA" id="ARBA00023016"/>
    </source>
</evidence>
<dbReference type="InterPro" id="IPR012724">
    <property type="entry name" value="DnaJ"/>
</dbReference>
<dbReference type="CDD" id="cd10747">
    <property type="entry name" value="DnaJ_C"/>
    <property type="match status" value="1"/>
</dbReference>
<feature type="binding site" evidence="13">
    <location>
        <position position="172"/>
    </location>
    <ligand>
        <name>Zn(2+)</name>
        <dbReference type="ChEBI" id="CHEBI:29105"/>
        <label>2</label>
    </ligand>
</feature>
<keyword evidence="18" id="KW-1185">Reference proteome</keyword>